<dbReference type="InterPro" id="IPR009875">
    <property type="entry name" value="PilZ_domain"/>
</dbReference>
<dbReference type="GO" id="GO:0035438">
    <property type="term" value="F:cyclic-di-GMP binding"/>
    <property type="evidence" value="ECO:0007669"/>
    <property type="project" value="InterPro"/>
</dbReference>
<sequence>MAQTRILIVSDVEEAKEGYGLAVSRFSVPYDVVFSFKDGLRRAMEEKFTGIVVDILTLLRSGQEEKLIANDFFSIYPTLKLSWDKRNRQMSLGLPGQASASDPEAELASFINGRCAIFPPRSMRRHERVPVCLNVLLSGKNAYAEAGATKTFTVNLSESGAFIHTIERYALGDAAWFVVKDLSDPAPIQARVCRTVEWGGTSRLVPGIGVEFEQLSGSQQEEIRQIIKTTPKTGR</sequence>
<dbReference type="SUPFAM" id="SSF141371">
    <property type="entry name" value="PilZ domain-like"/>
    <property type="match status" value="1"/>
</dbReference>
<dbReference type="Pfam" id="PF07238">
    <property type="entry name" value="PilZ"/>
    <property type="match status" value="1"/>
</dbReference>
<evidence type="ECO:0000259" key="1">
    <source>
        <dbReference type="Pfam" id="PF07238"/>
    </source>
</evidence>
<comment type="caution">
    <text evidence="2">The sequence shown here is derived from an EMBL/GenBank/DDBJ whole genome shotgun (WGS) entry which is preliminary data.</text>
</comment>
<dbReference type="Gene3D" id="2.40.10.220">
    <property type="entry name" value="predicted glycosyltransferase like domains"/>
    <property type="match status" value="1"/>
</dbReference>
<dbReference type="AlphaFoldDB" id="A0A8J7M0J7"/>
<dbReference type="RefSeq" id="WP_199384437.1">
    <property type="nucleotide sequence ID" value="NZ_JAEMHM010000009.1"/>
</dbReference>
<accession>A0A8J7M0J7</accession>
<feature type="domain" description="PilZ" evidence="1">
    <location>
        <begin position="124"/>
        <end position="227"/>
    </location>
</feature>
<keyword evidence="3" id="KW-1185">Reference proteome</keyword>
<dbReference type="EMBL" id="JAEMHM010000009">
    <property type="protein sequence ID" value="MBJ6725547.1"/>
    <property type="molecule type" value="Genomic_DNA"/>
</dbReference>
<proteinExistence type="predicted"/>
<name>A0A8J7M0J7_9BACT</name>
<dbReference type="Proteomes" id="UP000636888">
    <property type="component" value="Unassembled WGS sequence"/>
</dbReference>
<evidence type="ECO:0000313" key="2">
    <source>
        <dbReference type="EMBL" id="MBJ6725547.1"/>
    </source>
</evidence>
<reference evidence="2" key="1">
    <citation type="submission" date="2020-12" db="EMBL/GenBank/DDBJ databases">
        <title>Geomonas sp. Red875, isolated from river sediment.</title>
        <authorList>
            <person name="Xu Z."/>
            <person name="Zhang Z."/>
            <person name="Masuda Y."/>
            <person name="Itoh H."/>
            <person name="Senoo K."/>
        </authorList>
    </citation>
    <scope>NUCLEOTIDE SEQUENCE</scope>
    <source>
        <strain evidence="2">Red875</strain>
    </source>
</reference>
<protein>
    <submittedName>
        <fullName evidence="2">PilZ domain-containing protein</fullName>
    </submittedName>
</protein>
<evidence type="ECO:0000313" key="3">
    <source>
        <dbReference type="Proteomes" id="UP000636888"/>
    </source>
</evidence>
<organism evidence="2 3">
    <name type="scientific">Geomesophilobacter sediminis</name>
    <dbReference type="NCBI Taxonomy" id="2798584"/>
    <lineage>
        <taxon>Bacteria</taxon>
        <taxon>Pseudomonadati</taxon>
        <taxon>Thermodesulfobacteriota</taxon>
        <taxon>Desulfuromonadia</taxon>
        <taxon>Geobacterales</taxon>
        <taxon>Geobacteraceae</taxon>
        <taxon>Geomesophilobacter</taxon>
    </lineage>
</organism>
<gene>
    <name evidence="2" type="ORF">JFN93_12575</name>
</gene>